<dbReference type="GO" id="GO:0004222">
    <property type="term" value="F:metalloendopeptidase activity"/>
    <property type="evidence" value="ECO:0007669"/>
    <property type="project" value="InterPro"/>
</dbReference>
<accession>A0A6C0EHY6</accession>
<dbReference type="InterPro" id="IPR050626">
    <property type="entry name" value="Peptidase_M16"/>
</dbReference>
<evidence type="ECO:0000256" key="5">
    <source>
        <dbReference type="ARBA" id="ARBA00022801"/>
    </source>
</evidence>
<evidence type="ECO:0000259" key="10">
    <source>
        <dbReference type="Pfam" id="PF22456"/>
    </source>
</evidence>
<keyword evidence="3" id="KW-0645">Protease</keyword>
<feature type="domain" description="Peptidase M16 C-terminal" evidence="9">
    <location>
        <begin position="182"/>
        <end position="318"/>
    </location>
</feature>
<name>A0A6C0EHY6_9ZZZZ</name>
<dbReference type="PANTHER" id="PTHR43690:SF18">
    <property type="entry name" value="INSULIN-DEGRADING ENZYME-RELATED"/>
    <property type="match status" value="1"/>
</dbReference>
<comment type="cofactor">
    <cofactor evidence="1">
        <name>Zn(2+)</name>
        <dbReference type="ChEBI" id="CHEBI:29105"/>
    </cofactor>
</comment>
<dbReference type="GO" id="GO:0005737">
    <property type="term" value="C:cytoplasm"/>
    <property type="evidence" value="ECO:0007669"/>
    <property type="project" value="UniProtKB-ARBA"/>
</dbReference>
<dbReference type="GO" id="GO:0046872">
    <property type="term" value="F:metal ion binding"/>
    <property type="evidence" value="ECO:0007669"/>
    <property type="project" value="UniProtKB-KW"/>
</dbReference>
<dbReference type="Pfam" id="PF00675">
    <property type="entry name" value="Peptidase_M16"/>
    <property type="match status" value="1"/>
</dbReference>
<evidence type="ECO:0000313" key="11">
    <source>
        <dbReference type="EMBL" id="QHT26945.1"/>
    </source>
</evidence>
<dbReference type="Pfam" id="PF22456">
    <property type="entry name" value="PqqF-like_C_4"/>
    <property type="match status" value="1"/>
</dbReference>
<dbReference type="GO" id="GO:0006508">
    <property type="term" value="P:proteolysis"/>
    <property type="evidence" value="ECO:0007669"/>
    <property type="project" value="UniProtKB-KW"/>
</dbReference>
<evidence type="ECO:0000256" key="7">
    <source>
        <dbReference type="ARBA" id="ARBA00023049"/>
    </source>
</evidence>
<dbReference type="PROSITE" id="PS00143">
    <property type="entry name" value="INSULINASE"/>
    <property type="match status" value="1"/>
</dbReference>
<comment type="similarity">
    <text evidence="2">Belongs to the peptidase M16 family.</text>
</comment>
<sequence length="892" mass="106365">MIKIKKSISDNRDIVGASLKNNIKYIMINDKNLTKSYVAVTINAGYYNDPKDCQGLAHFLEHMLFMGSSKYPDENYFMQTINEYGGYTNAFTDALRTTYFFNVFDNGLEIILDIFSRFFIDPLFNINGIKRETNAVDNEHKKNINNDAYRYYQFKLYLSNIDSNINTFTTGSNNTLNIPNIREKMIDFYNKYYTSDNMSLCIASSKSFDDILMMINHTFTNIPIKKKYIFTINKPFYNNNYNKVFFLKSSRKIYDINYLWEIPVLSQFYDSKDFIILQSFLLNKSNNSLYYELKKKGYLKYINIDISEEGIFNMLLSLSKYGYQNLSYINTIVYSYINEIFNIDIKKYAEYMQKILYINFNYNNKIDTESLCNDLSINHLKYNTENVIISEYSITKIKKTEEYLNLFKNYINNSKSLIIICSKKFINKNINYYNLREYNTNYGIINSNDITFKINKLEKTNLCCYDINNNYLDINIIITDEKISESPYLINNNLWFGTYSNNQEPFVYIFMQFNNNKYFCSPDNYILTHISVNILNFLITTILYKPLELSYNLYFGYSYEYSSINLNISGPNNISKLYLLINETIDFILNIETYFNELSHEYINNLLIILKDNLKNNKYLTPAEYIYIMINNNIYSNKYEDNILLKYLKNIKYNDIKYYIKNLLNGTHINSLIFGNIKKNDININIFNKLNKYFVTNNFDYPALNTLLDCYIKHPNKKETNNCISFNFEIGEFTPIKYLLILLFINIYSDKFFSILRTKKQLGYIVSMNFAIFRDKYYIYQKIQSTKSLNYIIKQINKFNKKILLDVKNNFKNIKIDKYILSVKQKILEPENNLYEKYNLYLNEIISRKYLFNRKEILLNHINKLNLINLKIFILKYFNKKNKIIRIIQGNA</sequence>
<evidence type="ECO:0000259" key="9">
    <source>
        <dbReference type="Pfam" id="PF05193"/>
    </source>
</evidence>
<proteinExistence type="inferred from homology"/>
<feature type="domain" description="Coenzyme PQQ synthesis protein F-like C-terminal lobe" evidence="10">
    <location>
        <begin position="746"/>
        <end position="839"/>
    </location>
</feature>
<evidence type="ECO:0000256" key="1">
    <source>
        <dbReference type="ARBA" id="ARBA00001947"/>
    </source>
</evidence>
<dbReference type="InterPro" id="IPR054734">
    <property type="entry name" value="PqqF-like_C_4"/>
</dbReference>
<keyword evidence="7" id="KW-0482">Metalloprotease</keyword>
<reference evidence="11" key="1">
    <citation type="journal article" date="2020" name="Nature">
        <title>Giant virus diversity and host interactions through global metagenomics.</title>
        <authorList>
            <person name="Schulz F."/>
            <person name="Roux S."/>
            <person name="Paez-Espino D."/>
            <person name="Jungbluth S."/>
            <person name="Walsh D.A."/>
            <person name="Denef V.J."/>
            <person name="McMahon K.D."/>
            <person name="Konstantinidis K.T."/>
            <person name="Eloe-Fadrosh E.A."/>
            <person name="Kyrpides N.C."/>
            <person name="Woyke T."/>
        </authorList>
    </citation>
    <scope>NUCLEOTIDE SEQUENCE</scope>
    <source>
        <strain evidence="11">GVMAG-M-3300023179-2</strain>
    </source>
</reference>
<evidence type="ECO:0000256" key="3">
    <source>
        <dbReference type="ARBA" id="ARBA00022670"/>
    </source>
</evidence>
<protein>
    <recommendedName>
        <fullName evidence="12">Peptidase M16 N-terminal domain-containing protein</fullName>
    </recommendedName>
</protein>
<dbReference type="EMBL" id="MN739805">
    <property type="protein sequence ID" value="QHT26945.1"/>
    <property type="molecule type" value="Genomic_DNA"/>
</dbReference>
<evidence type="ECO:0008006" key="12">
    <source>
        <dbReference type="Google" id="ProtNLM"/>
    </source>
</evidence>
<dbReference type="InterPro" id="IPR011765">
    <property type="entry name" value="Pept_M16_N"/>
</dbReference>
<dbReference type="InterPro" id="IPR001431">
    <property type="entry name" value="Pept_M16_Zn_BS"/>
</dbReference>
<organism evidence="11">
    <name type="scientific">viral metagenome</name>
    <dbReference type="NCBI Taxonomy" id="1070528"/>
    <lineage>
        <taxon>unclassified sequences</taxon>
        <taxon>metagenomes</taxon>
        <taxon>organismal metagenomes</taxon>
    </lineage>
</organism>
<dbReference type="PANTHER" id="PTHR43690">
    <property type="entry name" value="NARDILYSIN"/>
    <property type="match status" value="1"/>
</dbReference>
<keyword evidence="6" id="KW-0862">Zinc</keyword>
<dbReference type="SUPFAM" id="SSF63411">
    <property type="entry name" value="LuxS/MPP-like metallohydrolase"/>
    <property type="match status" value="4"/>
</dbReference>
<dbReference type="Gene3D" id="3.30.830.10">
    <property type="entry name" value="Metalloenzyme, LuxS/M16 peptidase-like"/>
    <property type="match status" value="4"/>
</dbReference>
<dbReference type="AlphaFoldDB" id="A0A6C0EHY6"/>
<dbReference type="InterPro" id="IPR011249">
    <property type="entry name" value="Metalloenz_LuxS/M16"/>
</dbReference>
<dbReference type="FunFam" id="3.30.830.10:FF:000012">
    <property type="entry name" value="Protease 3"/>
    <property type="match status" value="1"/>
</dbReference>
<keyword evidence="4" id="KW-0479">Metal-binding</keyword>
<feature type="domain" description="Peptidase M16 N-terminal" evidence="8">
    <location>
        <begin position="26"/>
        <end position="156"/>
    </location>
</feature>
<keyword evidence="5" id="KW-0378">Hydrolase</keyword>
<evidence type="ECO:0000256" key="4">
    <source>
        <dbReference type="ARBA" id="ARBA00022723"/>
    </source>
</evidence>
<evidence type="ECO:0000256" key="2">
    <source>
        <dbReference type="ARBA" id="ARBA00007261"/>
    </source>
</evidence>
<evidence type="ECO:0000259" key="8">
    <source>
        <dbReference type="Pfam" id="PF00675"/>
    </source>
</evidence>
<dbReference type="Pfam" id="PF05193">
    <property type="entry name" value="Peptidase_M16_C"/>
    <property type="match status" value="1"/>
</dbReference>
<dbReference type="InterPro" id="IPR007863">
    <property type="entry name" value="Peptidase_M16_C"/>
</dbReference>
<evidence type="ECO:0000256" key="6">
    <source>
        <dbReference type="ARBA" id="ARBA00022833"/>
    </source>
</evidence>